<dbReference type="EMBL" id="DVOT01000202">
    <property type="protein sequence ID" value="HIV28508.1"/>
    <property type="molecule type" value="Genomic_DNA"/>
</dbReference>
<dbReference type="InterPro" id="IPR027417">
    <property type="entry name" value="P-loop_NTPase"/>
</dbReference>
<evidence type="ECO:0000256" key="4">
    <source>
        <dbReference type="ARBA" id="ARBA00023134"/>
    </source>
</evidence>
<dbReference type="Pfam" id="PF14714">
    <property type="entry name" value="KH_dom-like"/>
    <property type="match status" value="1"/>
</dbReference>
<dbReference type="GO" id="GO:0005525">
    <property type="term" value="F:GTP binding"/>
    <property type="evidence" value="ECO:0007669"/>
    <property type="project" value="UniProtKB-KW"/>
</dbReference>
<comment type="caution">
    <text evidence="6">The sequence shown here is derived from an EMBL/GenBank/DDBJ whole genome shotgun (WGS) entry which is preliminary data.</text>
</comment>
<evidence type="ECO:0000256" key="2">
    <source>
        <dbReference type="ARBA" id="ARBA00022737"/>
    </source>
</evidence>
<accession>A0A9D1PA71</accession>
<evidence type="ECO:0000256" key="3">
    <source>
        <dbReference type="ARBA" id="ARBA00022741"/>
    </source>
</evidence>
<dbReference type="InterPro" id="IPR015946">
    <property type="entry name" value="KH_dom-like_a/b"/>
</dbReference>
<feature type="domain" description="GTPase Der C-terminal KH-domain-like" evidence="5">
    <location>
        <begin position="1"/>
        <end position="78"/>
    </location>
</feature>
<keyword evidence="1" id="KW-0690">Ribosome biogenesis</keyword>
<dbReference type="Proteomes" id="UP000886884">
    <property type="component" value="Unassembled WGS sequence"/>
</dbReference>
<feature type="non-terminal residue" evidence="6">
    <location>
        <position position="1"/>
    </location>
</feature>
<dbReference type="InterPro" id="IPR032859">
    <property type="entry name" value="KH_dom-like"/>
</dbReference>
<dbReference type="Gene3D" id="3.30.300.20">
    <property type="match status" value="1"/>
</dbReference>
<evidence type="ECO:0000259" key="5">
    <source>
        <dbReference type="Pfam" id="PF14714"/>
    </source>
</evidence>
<dbReference type="GO" id="GO:0043022">
    <property type="term" value="F:ribosome binding"/>
    <property type="evidence" value="ECO:0007669"/>
    <property type="project" value="TreeGrafter"/>
</dbReference>
<dbReference type="GO" id="GO:0042254">
    <property type="term" value="P:ribosome biogenesis"/>
    <property type="evidence" value="ECO:0007669"/>
    <property type="project" value="UniProtKB-KW"/>
</dbReference>
<dbReference type="SUPFAM" id="SSF52540">
    <property type="entry name" value="P-loop containing nucleoside triphosphate hydrolases"/>
    <property type="match status" value="1"/>
</dbReference>
<keyword evidence="3" id="KW-0547">Nucleotide-binding</keyword>
<name>A0A9D1PA71_9FIRM</name>
<evidence type="ECO:0000313" key="7">
    <source>
        <dbReference type="Proteomes" id="UP000886884"/>
    </source>
</evidence>
<sequence>TGLLNDVLADAQNALQPPSMSGRRLRIYYATQASVAPPTFVLFVNDETLMHFSYERYLNNAFCKAFGFEGTPIRFILRERGKEQ</sequence>
<dbReference type="AlphaFoldDB" id="A0A9D1PA71"/>
<dbReference type="FunFam" id="3.30.300.20:FF:000004">
    <property type="entry name" value="GTPase Der"/>
    <property type="match status" value="1"/>
</dbReference>
<organism evidence="6 7">
    <name type="scientific">Candidatus Ornithocaccomicrobium faecavium</name>
    <dbReference type="NCBI Taxonomy" id="2840890"/>
    <lineage>
        <taxon>Bacteria</taxon>
        <taxon>Bacillati</taxon>
        <taxon>Bacillota</taxon>
        <taxon>Clostridia</taxon>
        <taxon>Candidatus Ornithocaccomicrobium</taxon>
    </lineage>
</organism>
<protein>
    <submittedName>
        <fullName evidence="6">Ribosome biogenesis GTPase Der</fullName>
    </submittedName>
</protein>
<dbReference type="PANTHER" id="PTHR43834:SF6">
    <property type="entry name" value="GTPASE DER"/>
    <property type="match status" value="1"/>
</dbReference>
<evidence type="ECO:0000256" key="1">
    <source>
        <dbReference type="ARBA" id="ARBA00022517"/>
    </source>
</evidence>
<reference evidence="6" key="1">
    <citation type="submission" date="2020-10" db="EMBL/GenBank/DDBJ databases">
        <authorList>
            <person name="Gilroy R."/>
        </authorList>
    </citation>
    <scope>NUCLEOTIDE SEQUENCE</scope>
    <source>
        <strain evidence="6">CHK183-6373</strain>
    </source>
</reference>
<proteinExistence type="predicted"/>
<dbReference type="PANTHER" id="PTHR43834">
    <property type="entry name" value="GTPASE DER"/>
    <property type="match status" value="1"/>
</dbReference>
<gene>
    <name evidence="6" type="ORF">IAA64_11085</name>
</gene>
<reference evidence="6" key="2">
    <citation type="journal article" date="2021" name="PeerJ">
        <title>Extensive microbial diversity within the chicken gut microbiome revealed by metagenomics and culture.</title>
        <authorList>
            <person name="Gilroy R."/>
            <person name="Ravi A."/>
            <person name="Getino M."/>
            <person name="Pursley I."/>
            <person name="Horton D.L."/>
            <person name="Alikhan N.F."/>
            <person name="Baker D."/>
            <person name="Gharbi K."/>
            <person name="Hall N."/>
            <person name="Watson M."/>
            <person name="Adriaenssens E.M."/>
            <person name="Foster-Nyarko E."/>
            <person name="Jarju S."/>
            <person name="Secka A."/>
            <person name="Antonio M."/>
            <person name="Oren A."/>
            <person name="Chaudhuri R.R."/>
            <person name="La Ragione R."/>
            <person name="Hildebrand F."/>
            <person name="Pallen M.J."/>
        </authorList>
    </citation>
    <scope>NUCLEOTIDE SEQUENCE</scope>
    <source>
        <strain evidence="6">CHK183-6373</strain>
    </source>
</reference>
<keyword evidence="4" id="KW-0342">GTP-binding</keyword>
<evidence type="ECO:0000313" key="6">
    <source>
        <dbReference type="EMBL" id="HIV28508.1"/>
    </source>
</evidence>
<keyword evidence="2" id="KW-0677">Repeat</keyword>